<evidence type="ECO:0000313" key="4">
    <source>
        <dbReference type="EMBL" id="OQS06175.1"/>
    </source>
</evidence>
<feature type="region of interest" description="Disordered" evidence="2">
    <location>
        <begin position="673"/>
        <end position="697"/>
    </location>
</feature>
<dbReference type="GO" id="GO:0005634">
    <property type="term" value="C:nucleus"/>
    <property type="evidence" value="ECO:0007669"/>
    <property type="project" value="TreeGrafter"/>
</dbReference>
<evidence type="ECO:0000256" key="2">
    <source>
        <dbReference type="SAM" id="MobiDB-lite"/>
    </source>
</evidence>
<evidence type="ECO:0000256" key="1">
    <source>
        <dbReference type="PROSITE-ProRule" id="PRU00221"/>
    </source>
</evidence>
<dbReference type="Gene3D" id="2.130.10.10">
    <property type="entry name" value="YVTN repeat-like/Quinoprotein amine dehydrogenase"/>
    <property type="match status" value="2"/>
</dbReference>
<dbReference type="GO" id="GO:0003730">
    <property type="term" value="F:mRNA 3'-UTR binding"/>
    <property type="evidence" value="ECO:0007669"/>
    <property type="project" value="TreeGrafter"/>
</dbReference>
<dbReference type="PANTHER" id="PTHR46362:SF1">
    <property type="entry name" value="GEM-ASSOCIATED PROTEIN 5"/>
    <property type="match status" value="1"/>
</dbReference>
<dbReference type="InterPro" id="IPR056421">
    <property type="entry name" value="TPR_GEMI5"/>
</dbReference>
<dbReference type="InterPro" id="IPR001680">
    <property type="entry name" value="WD40_rpt"/>
</dbReference>
<dbReference type="InterPro" id="IPR011047">
    <property type="entry name" value="Quinoprotein_ADH-like_sf"/>
</dbReference>
<dbReference type="AlphaFoldDB" id="A0A1W0A7F6"/>
<dbReference type="InterPro" id="IPR011043">
    <property type="entry name" value="Gal_Oxase/kelch_b-propeller"/>
</dbReference>
<keyword evidence="5" id="KW-1185">Reference proteome</keyword>
<dbReference type="SUPFAM" id="SSF50965">
    <property type="entry name" value="Galactose oxidase, central domain"/>
    <property type="match status" value="1"/>
</dbReference>
<dbReference type="Proteomes" id="UP000243217">
    <property type="component" value="Unassembled WGS sequence"/>
</dbReference>
<protein>
    <recommendedName>
        <fullName evidence="3">Gem-associated protein 5 TPR domain-containing protein</fullName>
    </recommendedName>
</protein>
<evidence type="ECO:0000313" key="5">
    <source>
        <dbReference type="Proteomes" id="UP000243217"/>
    </source>
</evidence>
<comment type="caution">
    <text evidence="4">The sequence shown here is derived from an EMBL/GenBank/DDBJ whole genome shotgun (WGS) entry which is preliminary data.</text>
</comment>
<dbReference type="SMART" id="SM00320">
    <property type="entry name" value="WD40"/>
    <property type="match status" value="11"/>
</dbReference>
<accession>A0A1W0A7F6</accession>
<dbReference type="EMBL" id="JNBS01000368">
    <property type="protein sequence ID" value="OQS06175.1"/>
    <property type="molecule type" value="Genomic_DNA"/>
</dbReference>
<sequence>MTTLFLPSANWYCSQLCAWGFSLSVPEKVYFAYGCKSQVAIYEMEKTSEDELSEPMFYADFTRGKHDKRVTSVAFMTGSAGELVLICSGEEGSIQLWDVATKKMVERYKKHKTEIMAVSTLNGNSIVAGDRNGVISVNQRENGLITVNTPLTGDCIYCLAGTPGTDKKIAIGYRSGQIITWDVVSNSIAFRLKSHDEEVHAVSWYELDGTIYLATSSRDKKLCVWHEDNLVMESTLPKVKKNMSVHQMNRLWFTHTWIKSEQNLRIVSSSLTGDLYNWEWSPKKKRSKLSVAPTIINSRHSRQIFNIAAFSIGKSTYLATSSMDRDVRMLHLPSMASHVKLSGLGGHVYTLKMNPEGVLAAGIGDNTIRLIHNLNEPQSTSSMLWKGLQSKITAIAWHPLCDTIVAYGCEDGYFGYYNTSTNQLVRFKSYHSSMVYQVSWKAIQTKPNADDWLQALKDIEQGNRDILDEYTTSTSPSGVELWSCAGDGSLWSVNPDTPETAATSINKRWSVNNITSFAWKQDSDICVIGTTEGIVQIYDNGVKIHQYMNHTKAVSRICWFENLMASCSYDAMIFVYDLSHQCPITYTQAFHGHGSGVTDLAWSSNGKYLASSSMDGTVQVWPLGQHERGYNFRQHSGRVLSVAWCDLECLVSAGEDQTIRQWKFSEQVFTMPPESKQESASSKVKETTKKNATTPAKTLQHRQNLFHSVEQYKSISDESSNIIATESKQFIEESNWESAARLLILQGRIIEALRMLAKEGKLSSEWISYAPMAGIDAWKEFTRLYANQLLVSGDFQNAALHWTTIGEVHQAIECLCKGNYWREAIALILLRCSPNDPILKTKQLEYAVYLEKKNELEEAGLIYSRYNRIDQALACFIKANSPSAFEAALNTTTNGTIQMDIINRALSLGYTSVVPSATQRLGKDHASQLFLKMYCLCKENNIAIVDDPSASPISLPLRDDMTNCIELLPPLLRSVFDNHKQSWFWHFQQRSDLRRLISNIDEDNFEEVIDGKFQSYIRSSPNESKIVLILSNMAVDLYHGYLISAFETWATFLTEIMKSTEEAELIQAFVIVFPSGVTLQPAPTGELVDDESTAKELWASFFLLQSIGLARAVRQKDNTLEQQESLLFLTQWINREFSPEVLLQFSPEIVQLTQVASNELSLLYHQLLDSTPESALSE</sequence>
<feature type="repeat" description="WD" evidence="1">
    <location>
        <begin position="192"/>
        <end position="225"/>
    </location>
</feature>
<dbReference type="PANTHER" id="PTHR46362">
    <property type="entry name" value="GEM-ASSOCIATED PROTEIN 5"/>
    <property type="match status" value="1"/>
</dbReference>
<name>A0A1W0A7F6_9STRA</name>
<feature type="repeat" description="WD" evidence="1">
    <location>
        <begin position="63"/>
        <end position="107"/>
    </location>
</feature>
<dbReference type="InterPro" id="IPR015943">
    <property type="entry name" value="WD40/YVTN_repeat-like_dom_sf"/>
</dbReference>
<dbReference type="SUPFAM" id="SSF50998">
    <property type="entry name" value="Quinoprotein alcohol dehydrogenase-like"/>
    <property type="match status" value="1"/>
</dbReference>
<dbReference type="PROSITE" id="PS50294">
    <property type="entry name" value="WD_REPEATS_REGION"/>
    <property type="match status" value="1"/>
</dbReference>
<gene>
    <name evidence="4" type="ORF">THRCLA_01780</name>
</gene>
<dbReference type="STRING" id="74557.A0A1W0A7F6"/>
<keyword evidence="1" id="KW-0853">WD repeat</keyword>
<dbReference type="GO" id="GO:0000387">
    <property type="term" value="P:spliceosomal snRNP assembly"/>
    <property type="evidence" value="ECO:0007669"/>
    <property type="project" value="TreeGrafter"/>
</dbReference>
<reference evidence="4 5" key="1">
    <citation type="journal article" date="2014" name="Genome Biol. Evol.">
        <title>The secreted proteins of Achlya hypogyna and Thraustotheca clavata identify the ancestral oomycete secretome and reveal gene acquisitions by horizontal gene transfer.</title>
        <authorList>
            <person name="Misner I."/>
            <person name="Blouin N."/>
            <person name="Leonard G."/>
            <person name="Richards T.A."/>
            <person name="Lane C.E."/>
        </authorList>
    </citation>
    <scope>NUCLEOTIDE SEQUENCE [LARGE SCALE GENOMIC DNA]</scope>
    <source>
        <strain evidence="4 5">ATCC 34112</strain>
    </source>
</reference>
<feature type="repeat" description="WD" evidence="1">
    <location>
        <begin position="590"/>
        <end position="621"/>
    </location>
</feature>
<dbReference type="GO" id="GO:0032797">
    <property type="term" value="C:SMN complex"/>
    <property type="evidence" value="ECO:0007669"/>
    <property type="project" value="TreeGrafter"/>
</dbReference>
<dbReference type="Pfam" id="PF00400">
    <property type="entry name" value="WD40"/>
    <property type="match status" value="3"/>
</dbReference>
<feature type="domain" description="Gem-associated protein 5 TPR" evidence="3">
    <location>
        <begin position="718"/>
        <end position="890"/>
    </location>
</feature>
<dbReference type="PROSITE" id="PS50082">
    <property type="entry name" value="WD_REPEATS_2"/>
    <property type="match status" value="4"/>
</dbReference>
<dbReference type="InterPro" id="IPR052640">
    <property type="entry name" value="Gemin-5"/>
</dbReference>
<evidence type="ECO:0000259" key="3">
    <source>
        <dbReference type="Pfam" id="PF23774"/>
    </source>
</evidence>
<proteinExistence type="predicted"/>
<dbReference type="Pfam" id="PF23774">
    <property type="entry name" value="TPR_GEMI5"/>
    <property type="match status" value="1"/>
</dbReference>
<feature type="repeat" description="WD" evidence="1">
    <location>
        <begin position="632"/>
        <end position="665"/>
    </location>
</feature>
<organism evidence="4 5">
    <name type="scientific">Thraustotheca clavata</name>
    <dbReference type="NCBI Taxonomy" id="74557"/>
    <lineage>
        <taxon>Eukaryota</taxon>
        <taxon>Sar</taxon>
        <taxon>Stramenopiles</taxon>
        <taxon>Oomycota</taxon>
        <taxon>Saprolegniomycetes</taxon>
        <taxon>Saprolegniales</taxon>
        <taxon>Achlyaceae</taxon>
        <taxon>Thraustotheca</taxon>
    </lineage>
</organism>
<dbReference type="OrthoDB" id="7326421at2759"/>